<dbReference type="InterPro" id="IPR023198">
    <property type="entry name" value="PGP-like_dom2"/>
</dbReference>
<dbReference type="GO" id="GO:0008967">
    <property type="term" value="F:phosphoglycolate phosphatase activity"/>
    <property type="evidence" value="ECO:0007669"/>
    <property type="project" value="UniProtKB-EC"/>
</dbReference>
<evidence type="ECO:0000256" key="2">
    <source>
        <dbReference type="ARBA" id="ARBA00004818"/>
    </source>
</evidence>
<evidence type="ECO:0000256" key="1">
    <source>
        <dbReference type="ARBA" id="ARBA00000830"/>
    </source>
</evidence>
<accession>A0A7G6VZI2</accession>
<dbReference type="InterPro" id="IPR050155">
    <property type="entry name" value="HAD-like_hydrolase_sf"/>
</dbReference>
<geneLocation type="plasmid" evidence="5 6">
    <name>plas1</name>
</geneLocation>
<evidence type="ECO:0000256" key="3">
    <source>
        <dbReference type="ARBA" id="ARBA00006171"/>
    </source>
</evidence>
<comment type="catalytic activity">
    <reaction evidence="1">
        <text>2-phosphoglycolate + H2O = glycolate + phosphate</text>
        <dbReference type="Rhea" id="RHEA:14369"/>
        <dbReference type="ChEBI" id="CHEBI:15377"/>
        <dbReference type="ChEBI" id="CHEBI:29805"/>
        <dbReference type="ChEBI" id="CHEBI:43474"/>
        <dbReference type="ChEBI" id="CHEBI:58033"/>
        <dbReference type="EC" id="3.1.3.18"/>
    </reaction>
</comment>
<dbReference type="SFLD" id="SFLDG01129">
    <property type="entry name" value="C1.5:_HAD__Beta-PGM__Phosphata"/>
    <property type="match status" value="1"/>
</dbReference>
<dbReference type="InterPro" id="IPR036412">
    <property type="entry name" value="HAD-like_sf"/>
</dbReference>
<dbReference type="Proteomes" id="UP000515297">
    <property type="component" value="Plasmid plas1"/>
</dbReference>
<dbReference type="InterPro" id="IPR041492">
    <property type="entry name" value="HAD_2"/>
</dbReference>
<dbReference type="AlphaFoldDB" id="A0A7G6VZI2"/>
<organism evidence="5 6">
    <name type="scientific">Croceicoccus marinus</name>
    <dbReference type="NCBI Taxonomy" id="450378"/>
    <lineage>
        <taxon>Bacteria</taxon>
        <taxon>Pseudomonadati</taxon>
        <taxon>Pseudomonadota</taxon>
        <taxon>Alphaproteobacteria</taxon>
        <taxon>Sphingomonadales</taxon>
        <taxon>Erythrobacteraceae</taxon>
        <taxon>Croceicoccus</taxon>
    </lineage>
</organism>
<comment type="similarity">
    <text evidence="3">Belongs to the HAD-like hydrolase superfamily. CbbY/CbbZ/Gph/YieH family.</text>
</comment>
<dbReference type="InterPro" id="IPR023214">
    <property type="entry name" value="HAD_sf"/>
</dbReference>
<dbReference type="InterPro" id="IPR006439">
    <property type="entry name" value="HAD-SF_hydro_IA"/>
</dbReference>
<evidence type="ECO:0000256" key="4">
    <source>
        <dbReference type="ARBA" id="ARBA00013078"/>
    </source>
</evidence>
<dbReference type="SUPFAM" id="SSF56784">
    <property type="entry name" value="HAD-like"/>
    <property type="match status" value="1"/>
</dbReference>
<keyword evidence="5" id="KW-0614">Plasmid</keyword>
<dbReference type="Pfam" id="PF13419">
    <property type="entry name" value="HAD_2"/>
    <property type="match status" value="1"/>
</dbReference>
<dbReference type="PANTHER" id="PTHR43434">
    <property type="entry name" value="PHOSPHOGLYCOLATE PHOSPHATASE"/>
    <property type="match status" value="1"/>
</dbReference>
<dbReference type="Gene3D" id="1.10.150.240">
    <property type="entry name" value="Putative phosphatase, domain 2"/>
    <property type="match status" value="1"/>
</dbReference>
<dbReference type="SFLD" id="SFLDS00003">
    <property type="entry name" value="Haloacid_Dehalogenase"/>
    <property type="match status" value="1"/>
</dbReference>
<reference evidence="5 6" key="1">
    <citation type="submission" date="2020-08" db="EMBL/GenBank/DDBJ databases">
        <authorList>
            <person name="Liu G."/>
            <person name="Sun C."/>
        </authorList>
    </citation>
    <scope>NUCLEOTIDE SEQUENCE [LARGE SCALE GENOMIC DNA]</scope>
    <source>
        <strain evidence="5 6">OT19</strain>
        <plasmid evidence="5 6">plas1</plasmid>
    </source>
</reference>
<dbReference type="EMBL" id="CP060053">
    <property type="protein sequence ID" value="QNE07147.1"/>
    <property type="molecule type" value="Genomic_DNA"/>
</dbReference>
<evidence type="ECO:0000313" key="6">
    <source>
        <dbReference type="Proteomes" id="UP000515297"/>
    </source>
</evidence>
<name>A0A7G6VZI2_9SPHN</name>
<dbReference type="NCBIfam" id="TIGR01549">
    <property type="entry name" value="HAD-SF-IA-v1"/>
    <property type="match status" value="1"/>
</dbReference>
<dbReference type="RefSeq" id="WP_185885892.1">
    <property type="nucleotide sequence ID" value="NZ_CP060053.1"/>
</dbReference>
<sequence>MSAELADVLVVFDLDGTLVDTAPDLLATLNRILERQNLPPVAMQDARPLMGVGARALLQLGFRLGARDWDDGQLASLVSEFIVDYRAHIADHSFLFDDALMAMDALQSAGAGLAICTNKPTHLATALLEEMDIAHRFAAITGAERDRASKPDPEHLRATMIAAGRADARAVMVGDSRNDVDAARGLGIPSIAVSFGYANCAVHELGATHVIDGFAELPACIRAVMAADRAF</sequence>
<evidence type="ECO:0000313" key="5">
    <source>
        <dbReference type="EMBL" id="QNE07147.1"/>
    </source>
</evidence>
<dbReference type="PANTHER" id="PTHR43434:SF1">
    <property type="entry name" value="PHOSPHOGLYCOLATE PHOSPHATASE"/>
    <property type="match status" value="1"/>
</dbReference>
<proteinExistence type="inferred from homology"/>
<gene>
    <name evidence="5" type="ORF">H4O24_19225</name>
</gene>
<dbReference type="Gene3D" id="3.40.50.1000">
    <property type="entry name" value="HAD superfamily/HAD-like"/>
    <property type="match status" value="1"/>
</dbReference>
<dbReference type="GO" id="GO:0006281">
    <property type="term" value="P:DNA repair"/>
    <property type="evidence" value="ECO:0007669"/>
    <property type="project" value="TreeGrafter"/>
</dbReference>
<keyword evidence="5" id="KW-0378">Hydrolase</keyword>
<comment type="pathway">
    <text evidence="2">Organic acid metabolism; glycolate biosynthesis; glycolate from 2-phosphoglycolate: step 1/1.</text>
</comment>
<protein>
    <recommendedName>
        <fullName evidence="4">phosphoglycolate phosphatase</fullName>
        <ecNumber evidence="4">3.1.3.18</ecNumber>
    </recommendedName>
</protein>
<dbReference type="GO" id="GO:0005829">
    <property type="term" value="C:cytosol"/>
    <property type="evidence" value="ECO:0007669"/>
    <property type="project" value="TreeGrafter"/>
</dbReference>
<dbReference type="EC" id="3.1.3.18" evidence="4"/>